<keyword evidence="1" id="KW-0812">Transmembrane</keyword>
<dbReference type="NCBIfam" id="NF037970">
    <property type="entry name" value="vanZ_1"/>
    <property type="match status" value="1"/>
</dbReference>
<dbReference type="EMBL" id="CP117880">
    <property type="protein sequence ID" value="WDF68617.1"/>
    <property type="molecule type" value="Genomic_DNA"/>
</dbReference>
<feature type="transmembrane region" description="Helical" evidence="1">
    <location>
        <begin position="71"/>
        <end position="95"/>
    </location>
</feature>
<keyword evidence="3" id="KW-1185">Reference proteome</keyword>
<proteinExistence type="predicted"/>
<feature type="transmembrane region" description="Helical" evidence="1">
    <location>
        <begin position="40"/>
        <end position="59"/>
    </location>
</feature>
<name>A0ABY7WG68_9SPHI</name>
<dbReference type="PANTHER" id="PTHR28008">
    <property type="entry name" value="DOMAIN PROTEIN, PUTATIVE (AFU_ORTHOLOGUE AFUA_3G10980)-RELATED"/>
    <property type="match status" value="1"/>
</dbReference>
<dbReference type="RefSeq" id="WP_274267350.1">
    <property type="nucleotide sequence ID" value="NZ_CP117880.1"/>
</dbReference>
<dbReference type="Proteomes" id="UP001221558">
    <property type="component" value="Chromosome"/>
</dbReference>
<keyword evidence="1" id="KW-0472">Membrane</keyword>
<feature type="transmembrane region" description="Helical" evidence="1">
    <location>
        <begin position="101"/>
        <end position="121"/>
    </location>
</feature>
<protein>
    <submittedName>
        <fullName evidence="2">VanZ family protein</fullName>
    </submittedName>
</protein>
<reference evidence="2 3" key="1">
    <citation type="submission" date="2023-02" db="EMBL/GenBank/DDBJ databases">
        <title>Genome sequence of Sphingobacterium sp. KACC 22765.</title>
        <authorList>
            <person name="Kim S."/>
            <person name="Heo J."/>
            <person name="Kwon S.-W."/>
        </authorList>
    </citation>
    <scope>NUCLEOTIDE SEQUENCE [LARGE SCALE GENOMIC DNA]</scope>
    <source>
        <strain evidence="2 3">KACC 22765</strain>
    </source>
</reference>
<accession>A0ABY7WG68</accession>
<gene>
    <name evidence="2" type="ORF">PQ465_20265</name>
</gene>
<dbReference type="PANTHER" id="PTHR28008:SF1">
    <property type="entry name" value="DOMAIN PROTEIN, PUTATIVE (AFU_ORTHOLOGUE AFUA_3G10980)-RELATED"/>
    <property type="match status" value="1"/>
</dbReference>
<evidence type="ECO:0000313" key="3">
    <source>
        <dbReference type="Proteomes" id="UP001221558"/>
    </source>
</evidence>
<organism evidence="2 3">
    <name type="scientific">Sphingobacterium oryzagri</name>
    <dbReference type="NCBI Taxonomy" id="3025669"/>
    <lineage>
        <taxon>Bacteria</taxon>
        <taxon>Pseudomonadati</taxon>
        <taxon>Bacteroidota</taxon>
        <taxon>Sphingobacteriia</taxon>
        <taxon>Sphingobacteriales</taxon>
        <taxon>Sphingobacteriaceae</taxon>
        <taxon>Sphingobacterium</taxon>
    </lineage>
</organism>
<keyword evidence="1" id="KW-1133">Transmembrane helix</keyword>
<evidence type="ECO:0000256" key="1">
    <source>
        <dbReference type="SAM" id="Phobius"/>
    </source>
</evidence>
<evidence type="ECO:0000313" key="2">
    <source>
        <dbReference type="EMBL" id="WDF68617.1"/>
    </source>
</evidence>
<sequence>MLRFLINYAWAIIWGLLMLLLMGLPSDDLPNTNYFVGFDKLAHCGFFFVFTVLLLKGSIMQSKGRGSKVKTFAIVLLVTSSLAFGTEAIQLYFSFGRMADWWDIFADYMGIGMALLSYILLHQKRQGY</sequence>
<feature type="transmembrane region" description="Helical" evidence="1">
    <location>
        <begin position="7"/>
        <end position="25"/>
    </location>
</feature>